<dbReference type="AntiFam" id="ANF00177">
    <property type="entry name" value="Shadow ORF (opposite rpsU)"/>
</dbReference>
<reference evidence="1 2" key="1">
    <citation type="submission" date="2019-10" db="EMBL/GenBank/DDBJ databases">
        <authorList>
            <person name="Karimi E."/>
        </authorList>
    </citation>
    <scope>NUCLEOTIDE SEQUENCE [LARGE SCALE GENOMIC DNA]</scope>
    <source>
        <strain evidence="1">Aeromonas sp. 8C</strain>
    </source>
</reference>
<name>A0A653LCQ6_AERVE</name>
<protein>
    <submittedName>
        <fullName evidence="1">Uncharacterized protein</fullName>
    </submittedName>
</protein>
<proteinExistence type="predicted"/>
<dbReference type="EMBL" id="CABWLC010000022">
    <property type="protein sequence ID" value="VXA89396.1"/>
    <property type="molecule type" value="Genomic_DNA"/>
</dbReference>
<organism evidence="1 2">
    <name type="scientific">Aeromonas veronii</name>
    <dbReference type="NCBI Taxonomy" id="654"/>
    <lineage>
        <taxon>Bacteria</taxon>
        <taxon>Pseudomonadati</taxon>
        <taxon>Pseudomonadota</taxon>
        <taxon>Gammaproteobacteria</taxon>
        <taxon>Aeromonadales</taxon>
        <taxon>Aeromonadaceae</taxon>
        <taxon>Aeromonas</taxon>
    </lineage>
</organism>
<dbReference type="AlphaFoldDB" id="A0A653LCQ6"/>
<gene>
    <name evidence="1" type="ORF">AERO8C_90100</name>
</gene>
<evidence type="ECO:0000313" key="2">
    <source>
        <dbReference type="Proteomes" id="UP000439123"/>
    </source>
</evidence>
<accession>A0A653LCQ6</accession>
<dbReference type="Proteomes" id="UP000439123">
    <property type="component" value="Unassembled WGS sequence"/>
</dbReference>
<sequence length="282" mass="31060">MSVRTSRSSIKDWGILPAITVLFHCGENKKAAHSKGSTASSTKQESCLLRQAGFHLSTDGADIGTPLNFRLQDSHDLAHISHDGSTTFSDGLLDQGSNFICGQLLRQEFLQHNDLGGLFVGEILATGSFKLADGIAALFDHFGHDSEDILIIQLDTGIDFTLLDFCHQQADRSQTCLIFGKHGELLLILELILQRHGNISRLVQADTTCVFARQLLGVTLDSRRFGALTNGSRLLVELTATNFGQDTGFFARTLETTQSNVKRLIFTDFDYWHVPFTSVINC</sequence>
<evidence type="ECO:0000313" key="1">
    <source>
        <dbReference type="EMBL" id="VXA89396.1"/>
    </source>
</evidence>